<feature type="chain" id="PRO_5042161068" evidence="1">
    <location>
        <begin position="27"/>
        <end position="163"/>
    </location>
</feature>
<feature type="signal peptide" evidence="1">
    <location>
        <begin position="1"/>
        <end position="26"/>
    </location>
</feature>
<protein>
    <submittedName>
        <fullName evidence="2">Uncharacterized protein</fullName>
    </submittedName>
</protein>
<dbReference type="Proteomes" id="UP001214638">
    <property type="component" value="Unassembled WGS sequence"/>
</dbReference>
<organism evidence="2 3">
    <name type="scientific">Babesia duncani</name>
    <dbReference type="NCBI Taxonomy" id="323732"/>
    <lineage>
        <taxon>Eukaryota</taxon>
        <taxon>Sar</taxon>
        <taxon>Alveolata</taxon>
        <taxon>Apicomplexa</taxon>
        <taxon>Aconoidasida</taxon>
        <taxon>Piroplasmida</taxon>
        <taxon>Babesiidae</taxon>
        <taxon>Babesia</taxon>
    </lineage>
</organism>
<evidence type="ECO:0000313" key="3">
    <source>
        <dbReference type="Proteomes" id="UP001214638"/>
    </source>
</evidence>
<evidence type="ECO:0000313" key="2">
    <source>
        <dbReference type="EMBL" id="KAK2196049.1"/>
    </source>
</evidence>
<keyword evidence="3" id="KW-1185">Reference proteome</keyword>
<accession>A0AAD9PJL0</accession>
<proteinExistence type="predicted"/>
<gene>
    <name evidence="2" type="ORF">BdWA1_002648</name>
</gene>
<comment type="caution">
    <text evidence="2">The sequence shown here is derived from an EMBL/GenBank/DDBJ whole genome shotgun (WGS) entry which is preliminary data.</text>
</comment>
<keyword evidence="1" id="KW-0732">Signal</keyword>
<dbReference type="AlphaFoldDB" id="A0AAD9PJL0"/>
<dbReference type="GeneID" id="94336945"/>
<evidence type="ECO:0000256" key="1">
    <source>
        <dbReference type="SAM" id="SignalP"/>
    </source>
</evidence>
<dbReference type="EMBL" id="JALLKP010000003">
    <property type="protein sequence ID" value="KAK2196049.1"/>
    <property type="molecule type" value="Genomic_DNA"/>
</dbReference>
<dbReference type="KEGG" id="bdw:94336945"/>
<dbReference type="RefSeq" id="XP_067802891.1">
    <property type="nucleotide sequence ID" value="XM_067947669.1"/>
</dbReference>
<reference evidence="2" key="1">
    <citation type="journal article" date="2023" name="Nat. Microbiol.">
        <title>Babesia duncani multi-omics identifies virulence factors and drug targets.</title>
        <authorList>
            <person name="Singh P."/>
            <person name="Lonardi S."/>
            <person name="Liang Q."/>
            <person name="Vydyam P."/>
            <person name="Khabirova E."/>
            <person name="Fang T."/>
            <person name="Gihaz S."/>
            <person name="Thekkiniath J."/>
            <person name="Munshi M."/>
            <person name="Abel S."/>
            <person name="Ciampossin L."/>
            <person name="Batugedara G."/>
            <person name="Gupta M."/>
            <person name="Lu X.M."/>
            <person name="Lenz T."/>
            <person name="Chakravarty S."/>
            <person name="Cornillot E."/>
            <person name="Hu Y."/>
            <person name="Ma W."/>
            <person name="Gonzalez L.M."/>
            <person name="Sanchez S."/>
            <person name="Estrada K."/>
            <person name="Sanchez-Flores A."/>
            <person name="Montero E."/>
            <person name="Harb O.S."/>
            <person name="Le Roch K.G."/>
            <person name="Mamoun C.B."/>
        </authorList>
    </citation>
    <scope>NUCLEOTIDE SEQUENCE</scope>
    <source>
        <strain evidence="2">WA1</strain>
    </source>
</reference>
<name>A0AAD9PJL0_9APIC</name>
<sequence>MKLAFNLANVCIVAVWLLLYLKCIGATNPLTSLATIAGLGVADQATSQGFSQVGNIVDTVSSSLGLTQVPQARFLSHITNKVFRGQDSGDNPINFLGGNLGSYYNFMYPSNDDFPYACACSEPDLELFRNKQLPYVRCRNQEDLSIQDVQANCNPYNHVNPDL</sequence>